<evidence type="ECO:0000256" key="8">
    <source>
        <dbReference type="SAM" id="Phobius"/>
    </source>
</evidence>
<feature type="transmembrane region" description="Helical" evidence="8">
    <location>
        <begin position="252"/>
        <end position="274"/>
    </location>
</feature>
<evidence type="ECO:0000256" key="4">
    <source>
        <dbReference type="ARBA" id="ARBA00022692"/>
    </source>
</evidence>
<comment type="caution">
    <text evidence="9">The sequence shown here is derived from an EMBL/GenBank/DDBJ whole genome shotgun (WGS) entry which is preliminary data.</text>
</comment>
<reference evidence="9 10" key="1">
    <citation type="submission" date="2016-07" db="EMBL/GenBank/DDBJ databases">
        <title>Genome analysis of Flavihumibacter stibioxidans YS-17.</title>
        <authorList>
            <person name="Shi K."/>
            <person name="Han Y."/>
            <person name="Wang G."/>
        </authorList>
    </citation>
    <scope>NUCLEOTIDE SEQUENCE [LARGE SCALE GENOMIC DNA]</scope>
    <source>
        <strain evidence="9 10">YS-17</strain>
    </source>
</reference>
<dbReference type="EMBL" id="MBUA01000001">
    <property type="protein sequence ID" value="MBC6490525.1"/>
    <property type="molecule type" value="Genomic_DNA"/>
</dbReference>
<feature type="transmembrane region" description="Helical" evidence="8">
    <location>
        <begin position="50"/>
        <end position="70"/>
    </location>
</feature>
<evidence type="ECO:0000256" key="2">
    <source>
        <dbReference type="ARBA" id="ARBA00006939"/>
    </source>
</evidence>
<evidence type="ECO:0000256" key="7">
    <source>
        <dbReference type="ARBA" id="ARBA00023136"/>
    </source>
</evidence>
<name>A0ABR7M714_9BACT</name>
<dbReference type="PANTHER" id="PTHR11040">
    <property type="entry name" value="ZINC/IRON TRANSPORTER"/>
    <property type="match status" value="1"/>
</dbReference>
<keyword evidence="10" id="KW-1185">Reference proteome</keyword>
<keyword evidence="6 8" id="KW-1133">Transmembrane helix</keyword>
<evidence type="ECO:0000256" key="5">
    <source>
        <dbReference type="ARBA" id="ARBA00022833"/>
    </source>
</evidence>
<keyword evidence="7 8" id="KW-0472">Membrane</keyword>
<feature type="transmembrane region" description="Helical" evidence="8">
    <location>
        <begin position="14"/>
        <end position="38"/>
    </location>
</feature>
<evidence type="ECO:0000256" key="6">
    <source>
        <dbReference type="ARBA" id="ARBA00022989"/>
    </source>
</evidence>
<evidence type="ECO:0000256" key="1">
    <source>
        <dbReference type="ARBA" id="ARBA00004651"/>
    </source>
</evidence>
<keyword evidence="5" id="KW-0862">Zinc</keyword>
<dbReference type="Proteomes" id="UP000765802">
    <property type="component" value="Unassembled WGS sequence"/>
</dbReference>
<feature type="transmembrane region" description="Helical" evidence="8">
    <location>
        <begin position="223"/>
        <end position="240"/>
    </location>
</feature>
<protein>
    <submittedName>
        <fullName evidence="9">Dihydroorotate dehydrogenase</fullName>
    </submittedName>
</protein>
<keyword evidence="3" id="KW-1003">Cell membrane</keyword>
<feature type="transmembrane region" description="Helical" evidence="8">
    <location>
        <begin position="82"/>
        <end position="99"/>
    </location>
</feature>
<accession>A0ABR7M714</accession>
<evidence type="ECO:0000256" key="3">
    <source>
        <dbReference type="ARBA" id="ARBA00022475"/>
    </source>
</evidence>
<feature type="transmembrane region" description="Helical" evidence="8">
    <location>
        <begin position="158"/>
        <end position="175"/>
    </location>
</feature>
<dbReference type="InterPro" id="IPR003689">
    <property type="entry name" value="ZIP"/>
</dbReference>
<feature type="transmembrane region" description="Helical" evidence="8">
    <location>
        <begin position="127"/>
        <end position="152"/>
    </location>
</feature>
<feature type="transmembrane region" description="Helical" evidence="8">
    <location>
        <begin position="196"/>
        <end position="217"/>
    </location>
</feature>
<sequence>MEQLEKYFTEIGPVWSALIATTFTWLITALGASLVFFFKEVRRSIFDAMLGFTGGVMVAASFWSLLAPSIEHSEKMYPDFPWMPAAVGFLAGALFIFSLDKFMPHLHINFGDDESEGMKTKWHKTTLLMLAITLHNIPEGLAVGVMFGAASIGVGGEQMIPAAIALAIGIGLQNFPEGMAVSMPLRRHGVSRFKSFWFGQLSAIVEPVAGVLGAYAVIHMQPVLPYALAFAAGAMIYVVVEEVIPETQRDKYTDVSVLGFIGGFVVMMVLDVALG</sequence>
<evidence type="ECO:0000313" key="9">
    <source>
        <dbReference type="EMBL" id="MBC6490525.1"/>
    </source>
</evidence>
<organism evidence="9 10">
    <name type="scientific">Flavihumibacter stibioxidans</name>
    <dbReference type="NCBI Taxonomy" id="1834163"/>
    <lineage>
        <taxon>Bacteria</taxon>
        <taxon>Pseudomonadati</taxon>
        <taxon>Bacteroidota</taxon>
        <taxon>Chitinophagia</taxon>
        <taxon>Chitinophagales</taxon>
        <taxon>Chitinophagaceae</taxon>
        <taxon>Flavihumibacter</taxon>
    </lineage>
</organism>
<comment type="similarity">
    <text evidence="2">Belongs to the ZIP transporter (TC 2.A.5) family.</text>
</comment>
<comment type="subcellular location">
    <subcellularLocation>
        <location evidence="1">Cell membrane</location>
        <topology evidence="1">Multi-pass membrane protein</topology>
    </subcellularLocation>
</comment>
<dbReference type="Pfam" id="PF02535">
    <property type="entry name" value="Zip"/>
    <property type="match status" value="2"/>
</dbReference>
<proteinExistence type="inferred from homology"/>
<keyword evidence="4 8" id="KW-0812">Transmembrane</keyword>
<evidence type="ECO:0000313" key="10">
    <source>
        <dbReference type="Proteomes" id="UP000765802"/>
    </source>
</evidence>
<dbReference type="PANTHER" id="PTHR11040:SF211">
    <property type="entry name" value="ZINC TRANSPORTER ZIP11"/>
    <property type="match status" value="1"/>
</dbReference>
<dbReference type="RefSeq" id="WP_187255821.1">
    <property type="nucleotide sequence ID" value="NZ_JBHULF010000006.1"/>
</dbReference>
<gene>
    <name evidence="9" type="ORF">BC349_06080</name>
</gene>